<name>A0ABQ5JI89_9LACO</name>
<keyword evidence="8" id="KW-1185">Reference proteome</keyword>
<evidence type="ECO:0000313" key="8">
    <source>
        <dbReference type="Proteomes" id="UP001055149"/>
    </source>
</evidence>
<evidence type="ECO:0000256" key="1">
    <source>
        <dbReference type="ARBA" id="ARBA00005336"/>
    </source>
</evidence>
<organism evidence="7 8">
    <name type="scientific">Ligilactobacillus pabuli</name>
    <dbReference type="NCBI Taxonomy" id="2886039"/>
    <lineage>
        <taxon>Bacteria</taxon>
        <taxon>Bacillati</taxon>
        <taxon>Bacillota</taxon>
        <taxon>Bacilli</taxon>
        <taxon>Lactobacillales</taxon>
        <taxon>Lactobacillaceae</taxon>
        <taxon>Ligilactobacillus</taxon>
    </lineage>
</organism>
<keyword evidence="3" id="KW-0119">Carbohydrate metabolism</keyword>
<evidence type="ECO:0000259" key="6">
    <source>
        <dbReference type="SMART" id="SM01217"/>
    </source>
</evidence>
<comment type="similarity">
    <text evidence="1 4">Belongs to the glycosyl hydrolase 3 family.</text>
</comment>
<dbReference type="InterPro" id="IPR036881">
    <property type="entry name" value="Glyco_hydro_3_C_sf"/>
</dbReference>
<dbReference type="InterPro" id="IPR001764">
    <property type="entry name" value="Glyco_hydro_3_N"/>
</dbReference>
<dbReference type="InterPro" id="IPR002772">
    <property type="entry name" value="Glyco_hydro_3_C"/>
</dbReference>
<keyword evidence="2 4" id="KW-0378">Hydrolase</keyword>
<gene>
    <name evidence="7" type="ORF">LPAF129_11240</name>
</gene>
<dbReference type="PRINTS" id="PR00133">
    <property type="entry name" value="GLHYDRLASE3"/>
</dbReference>
<evidence type="ECO:0000256" key="3">
    <source>
        <dbReference type="ARBA" id="ARBA00023277"/>
    </source>
</evidence>
<protein>
    <recommendedName>
        <fullName evidence="6">Fibronectin type III-like domain-containing protein</fullName>
    </recommendedName>
</protein>
<dbReference type="PROSITE" id="PS00775">
    <property type="entry name" value="GLYCOSYL_HYDROL_F3"/>
    <property type="match status" value="1"/>
</dbReference>
<dbReference type="InterPro" id="IPR036962">
    <property type="entry name" value="Glyco_hydro_3_N_sf"/>
</dbReference>
<dbReference type="Pfam" id="PF00933">
    <property type="entry name" value="Glyco_hydro_3"/>
    <property type="match status" value="1"/>
</dbReference>
<evidence type="ECO:0000256" key="2">
    <source>
        <dbReference type="ARBA" id="ARBA00022801"/>
    </source>
</evidence>
<dbReference type="Gene3D" id="2.60.40.10">
    <property type="entry name" value="Immunoglobulins"/>
    <property type="match status" value="1"/>
</dbReference>
<dbReference type="SUPFAM" id="SSF52279">
    <property type="entry name" value="Beta-D-glucan exohydrolase, C-terminal domain"/>
    <property type="match status" value="1"/>
</dbReference>
<sequence length="875" mass="94898">MNLKAASKKKLFFLTVAGVLGGFSAGTSLDIGHLQVQALVTDPQPTAVEQSNSQLATQIAQNGMVLLKNNNNALPISPQQKIALFGAGAYGTYYGGSGSGSVSSRDPINIWRGLKTAGYQISSENWLNKIKTDYDQKKSKTGNSELLGSFKYRDPALSDQDFASAPAETGIYVISRAAGEGIDRKNIQGDYQLTANEKQNIQKMAQHYQHSVVLLNVGAQIDTNFINEIFQLDSVLLVSQGGQNTGTAAANLIAGKETPAGKLTATWAKNYSDYPSSKKFSDNDLNSLTERYTDGIYVGYRYFDSYNVTPQYEFGYGQSYTDFDIKATKATVENGQVSLASTVKNTGTKYSGKEVVQLYYSVPHSTVPAAFQELGAYVKTNNLAPGASQKVTLSFPLKNMASYDTHYHAYKLFKGQYLLRLGNSSRNTHVVAKMDLPNDVTTQTLSSESAPKFDPTQLKGSNNTYTPATQKTEIAAAPTISLSTGSIKAGQQLAVQKAQTFRAPDFAFGSKNSQGKTLKDVYDGKISMKDFVNGLNQTQLSQIVEGTLDPLTKSGRESLLHMIGIGGVFGGESKLLPGAAGQTTDDYDQTLGIPATVSSDGPAGLRLPQSYEKDGVTYYNYATAWPIGTLVAQTWEPQQIYQMGQATAKEMSEFGVTTWLAPGMNIQRNPLGGRNFEYFSEDPLIAGISATAETRGVQATPGIGVTIKHFAANNQEANRMLSNSIIGEQALRQIYLRGFQIAVSDSQPQFIMSSYNKLNDKYTATNHDLLTDILRDEWGYNGTVMTDWISLPGVTRPQDVINAGNDLIMPGGSQGMLALNARTHPATMTNLKVSAARVLTVIMNSDRFAQKYHVAVKSYTPANVQTTFTANNQGW</sequence>
<dbReference type="Pfam" id="PF01915">
    <property type="entry name" value="Glyco_hydro_3_C"/>
    <property type="match status" value="1"/>
</dbReference>
<comment type="caution">
    <text evidence="7">The sequence shown here is derived from an EMBL/GenBank/DDBJ whole genome shotgun (WGS) entry which is preliminary data.</text>
</comment>
<dbReference type="Gene3D" id="3.20.20.300">
    <property type="entry name" value="Glycoside hydrolase, family 3, N-terminal domain"/>
    <property type="match status" value="1"/>
</dbReference>
<evidence type="ECO:0000256" key="4">
    <source>
        <dbReference type="RuleBase" id="RU361161"/>
    </source>
</evidence>
<dbReference type="InterPro" id="IPR017853">
    <property type="entry name" value="GH"/>
</dbReference>
<dbReference type="InterPro" id="IPR013783">
    <property type="entry name" value="Ig-like_fold"/>
</dbReference>
<dbReference type="Gene3D" id="3.40.50.1700">
    <property type="entry name" value="Glycoside hydrolase family 3 C-terminal domain"/>
    <property type="match status" value="1"/>
</dbReference>
<evidence type="ECO:0000256" key="5">
    <source>
        <dbReference type="SAM" id="MobiDB-lite"/>
    </source>
</evidence>
<dbReference type="EMBL" id="BQXH01000009">
    <property type="protein sequence ID" value="GKS81438.1"/>
    <property type="molecule type" value="Genomic_DNA"/>
</dbReference>
<dbReference type="InterPro" id="IPR026891">
    <property type="entry name" value="Fn3-like"/>
</dbReference>
<keyword evidence="4" id="KW-0326">Glycosidase</keyword>
<feature type="region of interest" description="Disordered" evidence="5">
    <location>
        <begin position="443"/>
        <end position="465"/>
    </location>
</feature>
<dbReference type="PANTHER" id="PTHR42715:SF10">
    <property type="entry name" value="BETA-GLUCOSIDASE"/>
    <property type="match status" value="1"/>
</dbReference>
<evidence type="ECO:0000313" key="7">
    <source>
        <dbReference type="EMBL" id="GKS81438.1"/>
    </source>
</evidence>
<dbReference type="PANTHER" id="PTHR42715">
    <property type="entry name" value="BETA-GLUCOSIDASE"/>
    <property type="match status" value="1"/>
</dbReference>
<dbReference type="InterPro" id="IPR050288">
    <property type="entry name" value="Cellulose_deg_GH3"/>
</dbReference>
<feature type="domain" description="Fibronectin type III-like" evidence="6">
    <location>
        <begin position="354"/>
        <end position="425"/>
    </location>
</feature>
<accession>A0ABQ5JI89</accession>
<dbReference type="InterPro" id="IPR019800">
    <property type="entry name" value="Glyco_hydro_3_AS"/>
</dbReference>
<dbReference type="RefSeq" id="WP_244055185.1">
    <property type="nucleotide sequence ID" value="NZ_BQXH01000009.1"/>
</dbReference>
<proteinExistence type="inferred from homology"/>
<reference evidence="7" key="1">
    <citation type="journal article" date="2022" name="Int. J. Syst. Evol. Microbiol.">
        <title>A novel species of lactic acid bacteria, Ligilactobacillus pabuli sp. nov., isolated from alfalfa silage.</title>
        <authorList>
            <person name="Tohno M."/>
            <person name="Tanizawa Y."/>
            <person name="Sawada H."/>
            <person name="Sakamoto M."/>
            <person name="Ohkuma M."/>
            <person name="Kobayashi H."/>
        </authorList>
    </citation>
    <scope>NUCLEOTIDE SEQUENCE</scope>
    <source>
        <strain evidence="7">AF129</strain>
    </source>
</reference>
<dbReference type="SMART" id="SM01217">
    <property type="entry name" value="Fn3_like"/>
    <property type="match status" value="1"/>
</dbReference>
<dbReference type="Pfam" id="PF14310">
    <property type="entry name" value="Fn3-like"/>
    <property type="match status" value="1"/>
</dbReference>
<dbReference type="Proteomes" id="UP001055149">
    <property type="component" value="Unassembled WGS sequence"/>
</dbReference>
<dbReference type="SUPFAM" id="SSF51445">
    <property type="entry name" value="(Trans)glycosidases"/>
    <property type="match status" value="1"/>
</dbReference>